<dbReference type="Proteomes" id="UP000078546">
    <property type="component" value="Unassembled WGS sequence"/>
</dbReference>
<evidence type="ECO:0000313" key="2">
    <source>
        <dbReference type="EMBL" id="SBS83520.1"/>
    </source>
</evidence>
<dbReference type="EMBL" id="FLQU01000286">
    <property type="protein sequence ID" value="SBS83520.1"/>
    <property type="molecule type" value="Genomic_DNA"/>
</dbReference>
<dbReference type="EMBL" id="FLQV01000355">
    <property type="protein sequence ID" value="SBS90867.1"/>
    <property type="molecule type" value="Genomic_DNA"/>
</dbReference>
<dbReference type="AlphaFoldDB" id="A0A1A8WDB5"/>
<keyword evidence="1" id="KW-1133">Transmembrane helix</keyword>
<evidence type="ECO:0000313" key="3">
    <source>
        <dbReference type="EMBL" id="SBS90867.1"/>
    </source>
</evidence>
<feature type="transmembrane region" description="Helical" evidence="1">
    <location>
        <begin position="79"/>
        <end position="99"/>
    </location>
</feature>
<sequence length="219" mass="25666">MYDVTNKVMNAFNFFQLYLGKMFCFLFKIMIFVVGYLLPVGLSLHGWKNKKYEMIEYYLKYVYFFVVFEHIVTPSVGAIIYKISGFIWCLLHLSLYTVLITPKFNYLNMIYEKVNKINSQNNVTLYVNNYIITPLNDQGGESFPPVLCPLCEIRKINRGESAEKIKTMFLPCGSRQIVEGFIIFSLKKEKERITNILNCAIAHAYRDPEEPHISRKARF</sequence>
<reference evidence="4 5" key="2">
    <citation type="submission" date="2016-05" db="EMBL/GenBank/DDBJ databases">
        <authorList>
            <person name="Naeem Raeece"/>
        </authorList>
    </citation>
    <scope>NUCLEOTIDE SEQUENCE [LARGE SCALE GENOMIC DNA]</scope>
</reference>
<evidence type="ECO:0000313" key="5">
    <source>
        <dbReference type="Proteomes" id="UP000078560"/>
    </source>
</evidence>
<evidence type="ECO:0000256" key="1">
    <source>
        <dbReference type="SAM" id="Phobius"/>
    </source>
</evidence>
<gene>
    <name evidence="3" type="ORF">POVCU1_019250</name>
    <name evidence="2" type="ORF">POVCU2_0021370</name>
</gene>
<name>A0A1A8WDB5_PLAOA</name>
<feature type="transmembrane region" description="Helical" evidence="1">
    <location>
        <begin position="57"/>
        <end position="73"/>
    </location>
</feature>
<keyword evidence="1" id="KW-0472">Membrane</keyword>
<dbReference type="Proteomes" id="UP000078560">
    <property type="component" value="Unassembled WGS sequence"/>
</dbReference>
<reference evidence="3" key="1">
    <citation type="submission" date="2016-05" db="EMBL/GenBank/DDBJ databases">
        <authorList>
            <person name="Lavstsen T."/>
            <person name="Jespersen J.S."/>
        </authorList>
    </citation>
    <scope>NUCLEOTIDE SEQUENCE [LARGE SCALE GENOMIC DNA]</scope>
</reference>
<organism evidence="3 4">
    <name type="scientific">Plasmodium ovale curtisi</name>
    <dbReference type="NCBI Taxonomy" id="864141"/>
    <lineage>
        <taxon>Eukaryota</taxon>
        <taxon>Sar</taxon>
        <taxon>Alveolata</taxon>
        <taxon>Apicomplexa</taxon>
        <taxon>Aconoidasida</taxon>
        <taxon>Haemosporida</taxon>
        <taxon>Plasmodiidae</taxon>
        <taxon>Plasmodium</taxon>
        <taxon>Plasmodium (Plasmodium)</taxon>
    </lineage>
</organism>
<proteinExistence type="predicted"/>
<protein>
    <submittedName>
        <fullName evidence="3">Uncharacterized protein</fullName>
    </submittedName>
</protein>
<feature type="transmembrane region" description="Helical" evidence="1">
    <location>
        <begin position="20"/>
        <end position="45"/>
    </location>
</feature>
<accession>A0A1A8WDB5</accession>
<evidence type="ECO:0000313" key="4">
    <source>
        <dbReference type="Proteomes" id="UP000078546"/>
    </source>
</evidence>
<keyword evidence="1" id="KW-0812">Transmembrane</keyword>